<dbReference type="InterPro" id="IPR000794">
    <property type="entry name" value="Beta-ketoacyl_synthase"/>
</dbReference>
<comment type="similarity">
    <text evidence="1 3">Belongs to the thiolase-like superfamily. Beta-ketoacyl-ACP synthases family.</text>
</comment>
<gene>
    <name evidence="5" type="ORF">CG710_002805</name>
</gene>
<dbReference type="GO" id="GO:0004315">
    <property type="term" value="F:3-oxoacyl-[acyl-carrier-protein] synthase activity"/>
    <property type="evidence" value="ECO:0007669"/>
    <property type="project" value="InterPro"/>
</dbReference>
<dbReference type="Gene3D" id="3.40.47.10">
    <property type="match status" value="1"/>
</dbReference>
<dbReference type="OrthoDB" id="9808669at2"/>
<keyword evidence="2 3" id="KW-0808">Transferase</keyword>
<name>A0A371JJH1_9FIRM</name>
<dbReference type="PANTHER" id="PTHR11712:SF347">
    <property type="entry name" value="BETA KETOACYL-ACYL CARRIER PROTEIN SYNTHASE"/>
    <property type="match status" value="1"/>
</dbReference>
<protein>
    <recommendedName>
        <fullName evidence="4">Ketosynthase family 3 (KS3) domain-containing protein</fullName>
    </recommendedName>
</protein>
<dbReference type="Pfam" id="PF02801">
    <property type="entry name" value="Ketoacyl-synt_C"/>
    <property type="match status" value="1"/>
</dbReference>
<evidence type="ECO:0000313" key="6">
    <source>
        <dbReference type="Proteomes" id="UP000216411"/>
    </source>
</evidence>
<dbReference type="InterPro" id="IPR014030">
    <property type="entry name" value="Ketoacyl_synth_N"/>
</dbReference>
<dbReference type="GO" id="GO:0006633">
    <property type="term" value="P:fatty acid biosynthetic process"/>
    <property type="evidence" value="ECO:0007669"/>
    <property type="project" value="InterPro"/>
</dbReference>
<reference evidence="5 6" key="1">
    <citation type="journal article" date="2017" name="Genome Announc.">
        <title>Draft Genome Sequence of a Sporulating and Motile Strain of Lachnotalea glycerini Isolated from Water in Quebec City, Canada.</title>
        <authorList>
            <person name="Maheux A.F."/>
            <person name="Boudreau D.K."/>
            <person name="Berube E."/>
            <person name="Boissinot M."/>
            <person name="Raymond F."/>
            <person name="Brodeur S."/>
            <person name="Corbeil J."/>
            <person name="Isabel S."/>
            <person name="Omar R.F."/>
            <person name="Bergeron M.G."/>
        </authorList>
    </citation>
    <scope>NUCLEOTIDE SEQUENCE [LARGE SCALE GENOMIC DNA]</scope>
    <source>
        <strain evidence="5 6">CCRI-19302</strain>
    </source>
</reference>
<dbReference type="InterPro" id="IPR018201">
    <property type="entry name" value="Ketoacyl_synth_AS"/>
</dbReference>
<dbReference type="PANTHER" id="PTHR11712">
    <property type="entry name" value="POLYKETIDE SYNTHASE-RELATED"/>
    <property type="match status" value="1"/>
</dbReference>
<feature type="domain" description="Ketosynthase family 3 (KS3)" evidence="4">
    <location>
        <begin position="1"/>
        <end position="390"/>
    </location>
</feature>
<comment type="caution">
    <text evidence="5">The sequence shown here is derived from an EMBL/GenBank/DDBJ whole genome shotgun (WGS) entry which is preliminary data.</text>
</comment>
<dbReference type="SUPFAM" id="SSF53901">
    <property type="entry name" value="Thiolase-like"/>
    <property type="match status" value="2"/>
</dbReference>
<evidence type="ECO:0000259" key="4">
    <source>
        <dbReference type="PROSITE" id="PS52004"/>
    </source>
</evidence>
<evidence type="ECO:0000313" key="5">
    <source>
        <dbReference type="EMBL" id="RDY32882.1"/>
    </source>
</evidence>
<proteinExistence type="inferred from homology"/>
<evidence type="ECO:0000256" key="2">
    <source>
        <dbReference type="ARBA" id="ARBA00022679"/>
    </source>
</evidence>
<dbReference type="EMBL" id="NOKA02000002">
    <property type="protein sequence ID" value="RDY32882.1"/>
    <property type="molecule type" value="Genomic_DNA"/>
</dbReference>
<dbReference type="InterPro" id="IPR020841">
    <property type="entry name" value="PKS_Beta-ketoAc_synthase_dom"/>
</dbReference>
<organism evidence="5 6">
    <name type="scientific">Lachnotalea glycerini</name>
    <dbReference type="NCBI Taxonomy" id="1763509"/>
    <lineage>
        <taxon>Bacteria</taxon>
        <taxon>Bacillati</taxon>
        <taxon>Bacillota</taxon>
        <taxon>Clostridia</taxon>
        <taxon>Lachnospirales</taxon>
        <taxon>Lachnospiraceae</taxon>
        <taxon>Lachnotalea</taxon>
    </lineage>
</organism>
<evidence type="ECO:0000256" key="3">
    <source>
        <dbReference type="RuleBase" id="RU003694"/>
    </source>
</evidence>
<dbReference type="Pfam" id="PF00109">
    <property type="entry name" value="ketoacyl-synt"/>
    <property type="match status" value="1"/>
</dbReference>
<dbReference type="PROSITE" id="PS52004">
    <property type="entry name" value="KS3_2"/>
    <property type="match status" value="1"/>
</dbReference>
<keyword evidence="6" id="KW-1185">Reference proteome</keyword>
<dbReference type="Proteomes" id="UP000216411">
    <property type="component" value="Unassembled WGS sequence"/>
</dbReference>
<dbReference type="AlphaFoldDB" id="A0A371JJH1"/>
<dbReference type="RefSeq" id="WP_094376748.1">
    <property type="nucleotide sequence ID" value="NZ_NOKA02000002.1"/>
</dbReference>
<sequence length="390" mass="42079">MKKYINNVLITGLGAVTPFGCSLESIFEKVLDLQIIQEGGQECISKMVINRSHSMVTCKELFLCMCKDAIENAIADWGKDRMKFSDVPLILGSGLGLTDSLGEQNCKLTGSNFLSEIGDELKKTYEFIGSVYYFSNACAASSQAVCYGADLIGYGKKEIAIVGGVDIYSNIAKAGFERLCSLDQTGCHPFDAGRKGISVGEGAAFFILESESSNTVISPLQASESMHVNIDKSYARIMGYGSTNDAFDVVRMDTQGTQIIRAMEQAVTMGNIKKQQITAVIAHGTGTKLNDKVEAKQISCFFRDCGKIPYVVAPKGMFGHTGGASGAISLLYAIGIFQYHMLPAIPGLVNKDQEISIPLVDRESMKIEAKYILINCFAFGGSNVVLLVGK</sequence>
<dbReference type="InterPro" id="IPR016039">
    <property type="entry name" value="Thiolase-like"/>
</dbReference>
<accession>A0A371JJH1</accession>
<dbReference type="InterPro" id="IPR014031">
    <property type="entry name" value="Ketoacyl_synth_C"/>
</dbReference>
<dbReference type="PROSITE" id="PS00606">
    <property type="entry name" value="KS3_1"/>
    <property type="match status" value="1"/>
</dbReference>
<dbReference type="SMART" id="SM00825">
    <property type="entry name" value="PKS_KS"/>
    <property type="match status" value="1"/>
</dbReference>
<evidence type="ECO:0000256" key="1">
    <source>
        <dbReference type="ARBA" id="ARBA00008467"/>
    </source>
</evidence>